<comment type="subcellular location">
    <subcellularLocation>
        <location evidence="1">Cytoplasm</location>
    </subcellularLocation>
</comment>
<organism evidence="6 7">
    <name type="scientific">Clunio marinus</name>
    <dbReference type="NCBI Taxonomy" id="568069"/>
    <lineage>
        <taxon>Eukaryota</taxon>
        <taxon>Metazoa</taxon>
        <taxon>Ecdysozoa</taxon>
        <taxon>Arthropoda</taxon>
        <taxon>Hexapoda</taxon>
        <taxon>Insecta</taxon>
        <taxon>Pterygota</taxon>
        <taxon>Neoptera</taxon>
        <taxon>Endopterygota</taxon>
        <taxon>Diptera</taxon>
        <taxon>Nematocera</taxon>
        <taxon>Chironomoidea</taxon>
        <taxon>Chironomidae</taxon>
        <taxon>Clunio</taxon>
    </lineage>
</organism>
<dbReference type="STRING" id="568069.A0A1J1HTG0"/>
<evidence type="ECO:0000256" key="2">
    <source>
        <dbReference type="ARBA" id="ARBA00008332"/>
    </source>
</evidence>
<evidence type="ECO:0000256" key="4">
    <source>
        <dbReference type="ARBA" id="ARBA00022553"/>
    </source>
</evidence>
<dbReference type="EMBL" id="CVRI01000012">
    <property type="protein sequence ID" value="CRK89473.1"/>
    <property type="molecule type" value="Genomic_DNA"/>
</dbReference>
<dbReference type="PANTHER" id="PTHR13105">
    <property type="entry name" value="MYELOID LEUKEMIA FACTOR"/>
    <property type="match status" value="1"/>
</dbReference>
<proteinExistence type="inferred from homology"/>
<gene>
    <name evidence="6" type="ORF">CLUMA_CG003211</name>
</gene>
<dbReference type="InterPro" id="IPR019376">
    <property type="entry name" value="Myeloid_leukemia_factor"/>
</dbReference>
<dbReference type="GO" id="GO:0005737">
    <property type="term" value="C:cytoplasm"/>
    <property type="evidence" value="ECO:0007669"/>
    <property type="project" value="UniProtKB-SubCell"/>
</dbReference>
<reference evidence="6 7" key="1">
    <citation type="submission" date="2015-04" db="EMBL/GenBank/DDBJ databases">
        <authorList>
            <person name="Syromyatnikov M.Y."/>
            <person name="Popov V.N."/>
        </authorList>
    </citation>
    <scope>NUCLEOTIDE SEQUENCE [LARGE SCALE GENOMIC DNA]</scope>
</reference>
<dbReference type="Proteomes" id="UP000183832">
    <property type="component" value="Unassembled WGS sequence"/>
</dbReference>
<keyword evidence="3" id="KW-0963">Cytoplasm</keyword>
<keyword evidence="7" id="KW-1185">Reference proteome</keyword>
<feature type="region of interest" description="Disordered" evidence="5">
    <location>
        <begin position="91"/>
        <end position="119"/>
    </location>
</feature>
<accession>A0A1J1HTG0</accession>
<sequence>MSLSNFFFGDPEEDPIFSHTMNSMRQMQNHMMSNMLTDPFRMFGMPSFGGFGLAPRQMHSSPFPGMNLNRLLAGGPEHGVSYSSSSVFSVTSSGTDGRPQVYQETSSVRSGPDGLKETRRTVQDSTTGKKKMAIGHHIGERAHVVEKEQNLHTGEREEREDFINLDESDTEEFERDFEQKSLHNAPGRQRCQIEEISSEPLLAIQSSEDIQHQQQQQQRNRLATPRRSYQIRPSPSPLTLPSTSRHETSPSLHPHPYNPQQTRKNRSSKLKGQQSSSHHHHH</sequence>
<protein>
    <submittedName>
        <fullName evidence="6">CLUMA_CG003211, isoform A</fullName>
    </submittedName>
</protein>
<evidence type="ECO:0000256" key="1">
    <source>
        <dbReference type="ARBA" id="ARBA00004496"/>
    </source>
</evidence>
<evidence type="ECO:0000313" key="6">
    <source>
        <dbReference type="EMBL" id="CRK89473.1"/>
    </source>
</evidence>
<dbReference type="AlphaFoldDB" id="A0A1J1HTG0"/>
<evidence type="ECO:0000256" key="3">
    <source>
        <dbReference type="ARBA" id="ARBA00022490"/>
    </source>
</evidence>
<evidence type="ECO:0000256" key="5">
    <source>
        <dbReference type="SAM" id="MobiDB-lite"/>
    </source>
</evidence>
<feature type="region of interest" description="Disordered" evidence="5">
    <location>
        <begin position="208"/>
        <end position="282"/>
    </location>
</feature>
<evidence type="ECO:0000313" key="7">
    <source>
        <dbReference type="Proteomes" id="UP000183832"/>
    </source>
</evidence>
<comment type="similarity">
    <text evidence="2">Belongs to the MLF family.</text>
</comment>
<dbReference type="Pfam" id="PF10248">
    <property type="entry name" value="Mlf1IP"/>
    <property type="match status" value="1"/>
</dbReference>
<name>A0A1J1HTG0_9DIPT</name>
<dbReference type="OrthoDB" id="8707547at2759"/>
<keyword evidence="4" id="KW-0597">Phosphoprotein</keyword>